<keyword evidence="2" id="KW-1133">Transmembrane helix</keyword>
<gene>
    <name evidence="3" type="ORF">SAMN05421676_10973</name>
</gene>
<evidence type="ECO:0000313" key="3">
    <source>
        <dbReference type="EMBL" id="SET84959.1"/>
    </source>
</evidence>
<dbReference type="PANTHER" id="PTHR33219">
    <property type="entry name" value="YLMG HOMOLOG PROTEIN 2, CHLOROPLASTIC"/>
    <property type="match status" value="1"/>
</dbReference>
<dbReference type="Proteomes" id="UP000199095">
    <property type="component" value="Unassembled WGS sequence"/>
</dbReference>
<dbReference type="InterPro" id="IPR003425">
    <property type="entry name" value="CCB3/YggT"/>
</dbReference>
<dbReference type="GO" id="GO:0016020">
    <property type="term" value="C:membrane"/>
    <property type="evidence" value="ECO:0007669"/>
    <property type="project" value="InterPro"/>
</dbReference>
<name>A0A1I0HMI7_9BACI</name>
<comment type="similarity">
    <text evidence="1">Belongs to the YggT family.</text>
</comment>
<evidence type="ECO:0000313" key="4">
    <source>
        <dbReference type="Proteomes" id="UP000199095"/>
    </source>
</evidence>
<organism evidence="3 4">
    <name type="scientific">Salinibacillus kushneri</name>
    <dbReference type="NCBI Taxonomy" id="237682"/>
    <lineage>
        <taxon>Bacteria</taxon>
        <taxon>Bacillati</taxon>
        <taxon>Bacillota</taxon>
        <taxon>Bacilli</taxon>
        <taxon>Bacillales</taxon>
        <taxon>Bacillaceae</taxon>
        <taxon>Salinibacillus</taxon>
    </lineage>
</organism>
<dbReference type="RefSeq" id="WP_093136439.1">
    <property type="nucleotide sequence ID" value="NZ_FOHJ01000009.1"/>
</dbReference>
<feature type="transmembrane region" description="Helical" evidence="2">
    <location>
        <begin position="54"/>
        <end position="75"/>
    </location>
</feature>
<dbReference type="EMBL" id="FOHJ01000009">
    <property type="protein sequence ID" value="SET84959.1"/>
    <property type="molecule type" value="Genomic_DNA"/>
</dbReference>
<accession>A0A1I0HMI7</accession>
<dbReference type="STRING" id="237682.SAMN05421676_10973"/>
<feature type="transmembrane region" description="Helical" evidence="2">
    <location>
        <begin position="12"/>
        <end position="30"/>
    </location>
</feature>
<proteinExistence type="inferred from homology"/>
<evidence type="ECO:0000256" key="2">
    <source>
        <dbReference type="SAM" id="Phobius"/>
    </source>
</evidence>
<keyword evidence="2" id="KW-0812">Transmembrane</keyword>
<dbReference type="AlphaFoldDB" id="A0A1I0HMI7"/>
<reference evidence="4" key="1">
    <citation type="submission" date="2016-10" db="EMBL/GenBank/DDBJ databases">
        <authorList>
            <person name="Varghese N."/>
            <person name="Submissions S."/>
        </authorList>
    </citation>
    <scope>NUCLEOTIDE SEQUENCE [LARGE SCALE GENOMIC DNA]</scope>
    <source>
        <strain evidence="4">CGMCC 1.3566</strain>
    </source>
</reference>
<evidence type="ECO:0000256" key="1">
    <source>
        <dbReference type="ARBA" id="ARBA00010894"/>
    </source>
</evidence>
<dbReference type="PANTHER" id="PTHR33219:SF14">
    <property type="entry name" value="PROTEIN COFACTOR ASSEMBLY OF COMPLEX C SUBUNIT B CCB3, CHLOROPLASTIC-RELATED"/>
    <property type="match status" value="1"/>
</dbReference>
<keyword evidence="4" id="KW-1185">Reference proteome</keyword>
<dbReference type="Pfam" id="PF02325">
    <property type="entry name" value="CCB3_YggT"/>
    <property type="match status" value="1"/>
</dbReference>
<dbReference type="OrthoDB" id="47652at2"/>
<protein>
    <submittedName>
        <fullName evidence="3">YggT family protein</fullName>
    </submittedName>
</protein>
<sequence>MIQIYNLLQTALTIYMYAIVIYILMSWFPGARGSTFGQMLGKIVEPYLEPFRKFIPPLGMIDFSPIVAIFAIQFAKIGLERLFWMILS</sequence>
<keyword evidence="2" id="KW-0472">Membrane</keyword>